<accession>T1BD00</accession>
<dbReference type="Pfam" id="PF07687">
    <property type="entry name" value="M20_dimer"/>
    <property type="match status" value="1"/>
</dbReference>
<dbReference type="SUPFAM" id="SSF55031">
    <property type="entry name" value="Bacterial exopeptidase dimerisation domain"/>
    <property type="match status" value="1"/>
</dbReference>
<feature type="domain" description="Peptidase M20 dimerisation" evidence="2">
    <location>
        <begin position="2"/>
        <end position="47"/>
    </location>
</feature>
<feature type="compositionally biased region" description="Basic residues" evidence="1">
    <location>
        <begin position="84"/>
        <end position="99"/>
    </location>
</feature>
<feature type="non-terminal residue" evidence="3">
    <location>
        <position position="1"/>
    </location>
</feature>
<feature type="region of interest" description="Disordered" evidence="1">
    <location>
        <begin position="81"/>
        <end position="116"/>
    </location>
</feature>
<name>T1BD00_9ZZZZ</name>
<reference evidence="3" key="2">
    <citation type="journal article" date="2014" name="ISME J.">
        <title>Microbial stratification in low pH oxic and suboxic macroscopic growths along an acid mine drainage.</title>
        <authorList>
            <person name="Mendez-Garcia C."/>
            <person name="Mesa V."/>
            <person name="Sprenger R.R."/>
            <person name="Richter M."/>
            <person name="Diez M.S."/>
            <person name="Solano J."/>
            <person name="Bargiela R."/>
            <person name="Golyshina O.V."/>
            <person name="Manteca A."/>
            <person name="Ramos J.L."/>
            <person name="Gallego J.R."/>
            <person name="Llorente I."/>
            <person name="Martins Dos Santos V.A."/>
            <person name="Jensen O.N."/>
            <person name="Pelaez A.I."/>
            <person name="Sanchez J."/>
            <person name="Ferrer M."/>
        </authorList>
    </citation>
    <scope>NUCLEOTIDE SEQUENCE</scope>
</reference>
<dbReference type="InterPro" id="IPR011650">
    <property type="entry name" value="Peptidase_M20_dimer"/>
</dbReference>
<feature type="compositionally biased region" description="Low complexity" evidence="1">
    <location>
        <begin position="106"/>
        <end position="116"/>
    </location>
</feature>
<proteinExistence type="predicted"/>
<dbReference type="InterPro" id="IPR036264">
    <property type="entry name" value="Bact_exopeptidase_dim_dom"/>
</dbReference>
<organism evidence="3">
    <name type="scientific">mine drainage metagenome</name>
    <dbReference type="NCBI Taxonomy" id="410659"/>
    <lineage>
        <taxon>unclassified sequences</taxon>
        <taxon>metagenomes</taxon>
        <taxon>ecological metagenomes</taxon>
    </lineage>
</organism>
<protein>
    <submittedName>
        <fullName evidence="3">Succinyl-diaminopimelate desuccinylase</fullName>
    </submittedName>
</protein>
<reference evidence="3" key="1">
    <citation type="submission" date="2013-08" db="EMBL/GenBank/DDBJ databases">
        <authorList>
            <person name="Mendez C."/>
            <person name="Richter M."/>
            <person name="Ferrer M."/>
            <person name="Sanchez J."/>
        </authorList>
    </citation>
    <scope>NUCLEOTIDE SEQUENCE</scope>
</reference>
<dbReference type="Gene3D" id="3.30.70.360">
    <property type="match status" value="1"/>
</dbReference>
<dbReference type="AlphaFoldDB" id="T1BD00"/>
<evidence type="ECO:0000259" key="2">
    <source>
        <dbReference type="Pfam" id="PF07687"/>
    </source>
</evidence>
<evidence type="ECO:0000313" key="3">
    <source>
        <dbReference type="EMBL" id="EQD67712.1"/>
    </source>
</evidence>
<gene>
    <name evidence="3" type="ORF">B1A_07616</name>
</gene>
<evidence type="ECO:0000256" key="1">
    <source>
        <dbReference type="SAM" id="MobiDB-lite"/>
    </source>
</evidence>
<comment type="caution">
    <text evidence="3">The sequence shown here is derived from an EMBL/GenBank/DDBJ whole genome shotgun (WGS) entry which is preliminary data.</text>
</comment>
<sequence length="116" mass="12890">LNAGTGADNVIPGTLEAVFNFRFGSASTPQELRARLESVLRRHGLDYQIDWRQSGTPFLTVDGPLRRAVCAVLLEQARHQARAEHRRRHLGRTLHRPAGRRGSGAGPAQRQHPQGR</sequence>
<dbReference type="EMBL" id="AUZX01005476">
    <property type="protein sequence ID" value="EQD67712.1"/>
    <property type="molecule type" value="Genomic_DNA"/>
</dbReference>